<dbReference type="NCBIfam" id="NF011202">
    <property type="entry name" value="PRK14608.1"/>
    <property type="match status" value="1"/>
</dbReference>
<feature type="domain" description="GHMP kinase N-terminal" evidence="11">
    <location>
        <begin position="65"/>
        <end position="133"/>
    </location>
</feature>
<evidence type="ECO:0000256" key="2">
    <source>
        <dbReference type="ARBA" id="ARBA00012052"/>
    </source>
</evidence>
<keyword evidence="14" id="KW-1185">Reference proteome</keyword>
<sequence>MVVPAPAKVNLALRVTGRRADGYHELHSLAVFAGIGDELFVSPAANVTLEVDGPTAPGVPTDGSNLVLKAAEALRAARGVTAGARLRLTKRLPHGAGIGGGSSDAAAAIRGLAALWRVAPLTAAEALPLGADLPVCLAAPAPQVMAGIGERLTPAPALPPCGLLLANPGVPVPTGPVFRALSGRFGAPLPPLPPAPDFVALTDWLAAAGNDLSAPAEEVCPAITAVRSALSGAPASGMSGSGATCWALLPDPEAAARLAAEIARHHPDWWLWGGPLA</sequence>
<gene>
    <name evidence="10" type="primary">ispE</name>
    <name evidence="13" type="ORF">GZA08_00695</name>
</gene>
<proteinExistence type="inferred from homology"/>
<comment type="pathway">
    <text evidence="10">Isoprenoid biosynthesis; isopentenyl diphosphate biosynthesis via DXP pathway; isopentenyl diphosphate from 1-deoxy-D-xylulose 5-phosphate: step 3/6.</text>
</comment>
<dbReference type="GO" id="GO:0016114">
    <property type="term" value="P:terpenoid biosynthetic process"/>
    <property type="evidence" value="ECO:0007669"/>
    <property type="project" value="InterPro"/>
</dbReference>
<dbReference type="GO" id="GO:0005524">
    <property type="term" value="F:ATP binding"/>
    <property type="evidence" value="ECO:0007669"/>
    <property type="project" value="UniProtKB-UniRule"/>
</dbReference>
<name>A0A6B2JZD9_9RHOB</name>
<evidence type="ECO:0000256" key="5">
    <source>
        <dbReference type="ARBA" id="ARBA00022741"/>
    </source>
</evidence>
<accession>A0A6B2JZD9</accession>
<comment type="catalytic activity">
    <reaction evidence="10">
        <text>4-CDP-2-C-methyl-D-erythritol + ATP = 4-CDP-2-C-methyl-D-erythritol 2-phosphate + ADP + H(+)</text>
        <dbReference type="Rhea" id="RHEA:18437"/>
        <dbReference type="ChEBI" id="CHEBI:15378"/>
        <dbReference type="ChEBI" id="CHEBI:30616"/>
        <dbReference type="ChEBI" id="CHEBI:57823"/>
        <dbReference type="ChEBI" id="CHEBI:57919"/>
        <dbReference type="ChEBI" id="CHEBI:456216"/>
        <dbReference type="EC" id="2.7.1.148"/>
    </reaction>
</comment>
<dbReference type="InterPro" id="IPR013750">
    <property type="entry name" value="GHMP_kinase_C_dom"/>
</dbReference>
<keyword evidence="4 10" id="KW-0808">Transferase</keyword>
<comment type="function">
    <text evidence="10">Catalyzes the phosphorylation of the position 2 hydroxy group of 4-diphosphocytidyl-2C-methyl-D-erythritol.</text>
</comment>
<evidence type="ECO:0000256" key="3">
    <source>
        <dbReference type="ARBA" id="ARBA00017473"/>
    </source>
</evidence>
<keyword evidence="7 10" id="KW-0067">ATP-binding</keyword>
<evidence type="ECO:0000256" key="8">
    <source>
        <dbReference type="ARBA" id="ARBA00023229"/>
    </source>
</evidence>
<evidence type="ECO:0000313" key="13">
    <source>
        <dbReference type="EMBL" id="NDU99485.1"/>
    </source>
</evidence>
<dbReference type="UniPathway" id="UPA00056">
    <property type="reaction ID" value="UER00094"/>
</dbReference>
<dbReference type="GO" id="GO:0019288">
    <property type="term" value="P:isopentenyl diphosphate biosynthetic process, methylerythritol 4-phosphate pathway"/>
    <property type="evidence" value="ECO:0007669"/>
    <property type="project" value="UniProtKB-UniRule"/>
</dbReference>
<evidence type="ECO:0000256" key="9">
    <source>
        <dbReference type="ARBA" id="ARBA00032554"/>
    </source>
</evidence>
<dbReference type="Gene3D" id="3.30.230.10">
    <property type="match status" value="1"/>
</dbReference>
<dbReference type="GO" id="GO:0050515">
    <property type="term" value="F:4-(cytidine 5'-diphospho)-2-C-methyl-D-erythritol kinase activity"/>
    <property type="evidence" value="ECO:0007669"/>
    <property type="project" value="UniProtKB-UniRule"/>
</dbReference>
<evidence type="ECO:0000256" key="10">
    <source>
        <dbReference type="HAMAP-Rule" id="MF_00061"/>
    </source>
</evidence>
<dbReference type="EC" id="2.7.1.148" evidence="2 10"/>
<keyword evidence="8 10" id="KW-0414">Isoprene biosynthesis</keyword>
<dbReference type="PANTHER" id="PTHR43527:SF2">
    <property type="entry name" value="4-DIPHOSPHOCYTIDYL-2-C-METHYL-D-ERYTHRITOL KINASE, CHLOROPLASTIC"/>
    <property type="match status" value="1"/>
</dbReference>
<evidence type="ECO:0000256" key="7">
    <source>
        <dbReference type="ARBA" id="ARBA00022840"/>
    </source>
</evidence>
<keyword evidence="6 10" id="KW-0418">Kinase</keyword>
<dbReference type="AlphaFoldDB" id="A0A6B2JZD9"/>
<dbReference type="Pfam" id="PF00288">
    <property type="entry name" value="GHMP_kinases_N"/>
    <property type="match status" value="1"/>
</dbReference>
<organism evidence="13 14">
    <name type="scientific">Pseudoroseicyclus tamaricis</name>
    <dbReference type="NCBI Taxonomy" id="2705421"/>
    <lineage>
        <taxon>Bacteria</taxon>
        <taxon>Pseudomonadati</taxon>
        <taxon>Pseudomonadota</taxon>
        <taxon>Alphaproteobacteria</taxon>
        <taxon>Rhodobacterales</taxon>
        <taxon>Paracoccaceae</taxon>
        <taxon>Pseudoroseicyclus</taxon>
    </lineage>
</organism>
<dbReference type="Pfam" id="PF08544">
    <property type="entry name" value="GHMP_kinases_C"/>
    <property type="match status" value="1"/>
</dbReference>
<evidence type="ECO:0000259" key="12">
    <source>
        <dbReference type="Pfam" id="PF08544"/>
    </source>
</evidence>
<dbReference type="SUPFAM" id="SSF54211">
    <property type="entry name" value="Ribosomal protein S5 domain 2-like"/>
    <property type="match status" value="1"/>
</dbReference>
<dbReference type="InterPro" id="IPR014721">
    <property type="entry name" value="Ribsml_uS5_D2-typ_fold_subgr"/>
</dbReference>
<evidence type="ECO:0000256" key="1">
    <source>
        <dbReference type="ARBA" id="ARBA00009684"/>
    </source>
</evidence>
<dbReference type="InterPro" id="IPR036554">
    <property type="entry name" value="GHMP_kinase_C_sf"/>
</dbReference>
<feature type="active site" evidence="10">
    <location>
        <position position="8"/>
    </location>
</feature>
<dbReference type="PIRSF" id="PIRSF010376">
    <property type="entry name" value="IspE"/>
    <property type="match status" value="1"/>
</dbReference>
<evidence type="ECO:0000256" key="4">
    <source>
        <dbReference type="ARBA" id="ARBA00022679"/>
    </source>
</evidence>
<comment type="similarity">
    <text evidence="1 10">Belongs to the GHMP kinase family. IspE subfamily.</text>
</comment>
<dbReference type="InterPro" id="IPR006204">
    <property type="entry name" value="GHMP_kinase_N_dom"/>
</dbReference>
<comment type="caution">
    <text evidence="13">The sequence shown here is derived from an EMBL/GenBank/DDBJ whole genome shotgun (WGS) entry which is preliminary data.</text>
</comment>
<dbReference type="InterPro" id="IPR004424">
    <property type="entry name" value="IspE"/>
</dbReference>
<feature type="binding site" evidence="10">
    <location>
        <begin position="93"/>
        <end position="103"/>
    </location>
    <ligand>
        <name>ATP</name>
        <dbReference type="ChEBI" id="CHEBI:30616"/>
    </ligand>
</feature>
<evidence type="ECO:0000256" key="6">
    <source>
        <dbReference type="ARBA" id="ARBA00022777"/>
    </source>
</evidence>
<dbReference type="EMBL" id="JAAGAB010000001">
    <property type="protein sequence ID" value="NDU99485.1"/>
    <property type="molecule type" value="Genomic_DNA"/>
</dbReference>
<feature type="active site" evidence="10">
    <location>
        <position position="132"/>
    </location>
</feature>
<dbReference type="HAMAP" id="MF_00061">
    <property type="entry name" value="IspE"/>
    <property type="match status" value="1"/>
</dbReference>
<dbReference type="Gene3D" id="3.30.70.890">
    <property type="entry name" value="GHMP kinase, C-terminal domain"/>
    <property type="match status" value="1"/>
</dbReference>
<dbReference type="SUPFAM" id="SSF55060">
    <property type="entry name" value="GHMP Kinase, C-terminal domain"/>
    <property type="match status" value="1"/>
</dbReference>
<dbReference type="InterPro" id="IPR020568">
    <property type="entry name" value="Ribosomal_Su5_D2-typ_SF"/>
</dbReference>
<protein>
    <recommendedName>
        <fullName evidence="3 10">4-diphosphocytidyl-2-C-methyl-D-erythritol kinase</fullName>
        <shortName evidence="10">CMK</shortName>
        <ecNumber evidence="2 10">2.7.1.148</ecNumber>
    </recommendedName>
    <alternativeName>
        <fullName evidence="9 10">4-(cytidine-5'-diphospho)-2-C-methyl-D-erythritol kinase</fullName>
    </alternativeName>
</protein>
<evidence type="ECO:0000259" key="11">
    <source>
        <dbReference type="Pfam" id="PF00288"/>
    </source>
</evidence>
<feature type="domain" description="GHMP kinase C-terminal" evidence="12">
    <location>
        <begin position="211"/>
        <end position="266"/>
    </location>
</feature>
<dbReference type="Proteomes" id="UP000474757">
    <property type="component" value="Unassembled WGS sequence"/>
</dbReference>
<dbReference type="PANTHER" id="PTHR43527">
    <property type="entry name" value="4-DIPHOSPHOCYTIDYL-2-C-METHYL-D-ERYTHRITOL KINASE, CHLOROPLASTIC"/>
    <property type="match status" value="1"/>
</dbReference>
<reference evidence="13 14" key="1">
    <citation type="submission" date="2020-02" db="EMBL/GenBank/DDBJ databases">
        <title>Pseudoroseicyclus tamarix, sp. nov., isolated from offshore sediment of a Tamarix chinensis forest.</title>
        <authorList>
            <person name="Gai Y."/>
        </authorList>
    </citation>
    <scope>NUCLEOTIDE SEQUENCE [LARGE SCALE GENOMIC DNA]</scope>
    <source>
        <strain evidence="13 14">CLL3-39</strain>
    </source>
</reference>
<evidence type="ECO:0000313" key="14">
    <source>
        <dbReference type="Proteomes" id="UP000474757"/>
    </source>
</evidence>
<keyword evidence="5 10" id="KW-0547">Nucleotide-binding</keyword>